<dbReference type="SUPFAM" id="SSF53850">
    <property type="entry name" value="Periplasmic binding protein-like II"/>
    <property type="match status" value="1"/>
</dbReference>
<accession>A0ABX0JQZ8</accession>
<keyword evidence="2" id="KW-1185">Reference proteome</keyword>
<gene>
    <name evidence="1" type="ORF">GOB93_07105</name>
</gene>
<proteinExistence type="predicted"/>
<dbReference type="InterPro" id="IPR006059">
    <property type="entry name" value="SBP"/>
</dbReference>
<sequence length="376" mass="40655">MNSGLTLQRATQYVLLRQNKPARPPRRAFRCTASAILMATLGVLITTTSGQATRARRVHTHTIVVGSPPGALNSILNEVLWTPFARSTRQRITTVAWSGTLPAPEHRTGKEPRGPALLLAADDAAAAGCHDGVFLTPAAGTSGDAGLCAVPALSLDFALAWDTSRFHGKPDWTDFWDVARHPGKRGLRADPRGTLEAALLSDGVPPDALYRVLSTPDGIDRAFRRLTQLRPYVVWWNTPAEAMKILTTGAALMGMAAMTDIFGINAATPEPGFGVSTFPLFRISYDWVLLPDTTSNGATSGTDAITALRTWITRPEQKQALSARMPSAEDSTVNQAAGHPPATIPHMPPAIPLNNAFWRDHLNVIQPRFSQWLSEH</sequence>
<protein>
    <submittedName>
        <fullName evidence="1">Extracellular solute-binding protein</fullName>
    </submittedName>
</protein>
<name>A0ABX0JQZ8_9PROT</name>
<dbReference type="Gene3D" id="3.40.190.10">
    <property type="entry name" value="Periplasmic binding protein-like II"/>
    <property type="match status" value="2"/>
</dbReference>
<evidence type="ECO:0000313" key="2">
    <source>
        <dbReference type="Proteomes" id="UP000635278"/>
    </source>
</evidence>
<evidence type="ECO:0000313" key="1">
    <source>
        <dbReference type="EMBL" id="NHN84412.1"/>
    </source>
</evidence>
<reference evidence="1 2" key="1">
    <citation type="journal article" date="2020" name="Int. J. Syst. Evol. Microbiol.">
        <title>Novel acetic acid bacteria from cider fermentations: Acetobacter conturbans sp. nov. and Acetobacter fallax sp. nov.</title>
        <authorList>
            <person name="Sombolestani A.S."/>
            <person name="Cleenwerck I."/>
            <person name="Cnockaert M."/>
            <person name="Borremans W."/>
            <person name="Wieme A.D."/>
            <person name="De Vuyst L."/>
            <person name="Vandamme P."/>
        </authorList>
    </citation>
    <scope>NUCLEOTIDE SEQUENCE [LARGE SCALE GENOMIC DNA]</scope>
    <source>
        <strain evidence="1 2">LMG 30640</strain>
    </source>
</reference>
<dbReference type="RefSeq" id="WP_173582808.1">
    <property type="nucleotide sequence ID" value="NZ_WOTB01000007.1"/>
</dbReference>
<dbReference type="Proteomes" id="UP000635278">
    <property type="component" value="Unassembled WGS sequence"/>
</dbReference>
<comment type="caution">
    <text evidence="1">The sequence shown here is derived from an EMBL/GenBank/DDBJ whole genome shotgun (WGS) entry which is preliminary data.</text>
</comment>
<dbReference type="EMBL" id="WOTB01000007">
    <property type="protein sequence ID" value="NHN84412.1"/>
    <property type="molecule type" value="Genomic_DNA"/>
</dbReference>
<organism evidence="1 2">
    <name type="scientific">Acetobacter musti</name>
    <dbReference type="NCBI Taxonomy" id="864732"/>
    <lineage>
        <taxon>Bacteria</taxon>
        <taxon>Pseudomonadati</taxon>
        <taxon>Pseudomonadota</taxon>
        <taxon>Alphaproteobacteria</taxon>
        <taxon>Acetobacterales</taxon>
        <taxon>Acetobacteraceae</taxon>
        <taxon>Acetobacter</taxon>
    </lineage>
</organism>
<dbReference type="Pfam" id="PF13416">
    <property type="entry name" value="SBP_bac_8"/>
    <property type="match status" value="1"/>
</dbReference>